<dbReference type="SMART" id="SM01091">
    <property type="entry name" value="CorC_HlyC"/>
    <property type="match status" value="1"/>
</dbReference>
<proteinExistence type="inferred from homology"/>
<evidence type="ECO:0000256" key="10">
    <source>
        <dbReference type="PROSITE-ProRule" id="PRU01193"/>
    </source>
</evidence>
<feature type="domain" description="CBS" evidence="12">
    <location>
        <begin position="270"/>
        <end position="327"/>
    </location>
</feature>
<dbReference type="EMBL" id="CZBY01000003">
    <property type="protein sequence ID" value="CUQ82957.1"/>
    <property type="molecule type" value="Genomic_DNA"/>
</dbReference>
<dbReference type="Pfam" id="PF03471">
    <property type="entry name" value="CorC_HlyC"/>
    <property type="match status" value="1"/>
</dbReference>
<keyword evidence="7 9" id="KW-0129">CBS domain</keyword>
<dbReference type="InterPro" id="IPR005170">
    <property type="entry name" value="Transptr-assoc_dom"/>
</dbReference>
<dbReference type="Pfam" id="PF01595">
    <property type="entry name" value="CNNM"/>
    <property type="match status" value="1"/>
</dbReference>
<evidence type="ECO:0000256" key="4">
    <source>
        <dbReference type="ARBA" id="ARBA00022692"/>
    </source>
</evidence>
<comment type="similarity">
    <text evidence="2">Belongs to the UPF0053 family.</text>
</comment>
<evidence type="ECO:0000256" key="8">
    <source>
        <dbReference type="ARBA" id="ARBA00023136"/>
    </source>
</evidence>
<dbReference type="STRING" id="39492.ERS852540_00600"/>
<gene>
    <name evidence="14" type="primary">yfjD</name>
    <name evidence="14" type="ORF">ERS852540_00600</name>
</gene>
<dbReference type="InterPro" id="IPR036318">
    <property type="entry name" value="FAD-bd_PCMH-like_sf"/>
</dbReference>
<dbReference type="Gene3D" id="3.10.580.10">
    <property type="entry name" value="CBS-domain"/>
    <property type="match status" value="1"/>
</dbReference>
<feature type="transmembrane region" description="Helical" evidence="11">
    <location>
        <begin position="6"/>
        <end position="26"/>
    </location>
</feature>
<dbReference type="CDD" id="cd04590">
    <property type="entry name" value="CBS_pair_CorC_HlyC_assoc"/>
    <property type="match status" value="1"/>
</dbReference>
<dbReference type="Proteomes" id="UP000095662">
    <property type="component" value="Unassembled WGS sequence"/>
</dbReference>
<evidence type="ECO:0000313" key="15">
    <source>
        <dbReference type="Proteomes" id="UP000095662"/>
    </source>
</evidence>
<dbReference type="PANTHER" id="PTHR22777">
    <property type="entry name" value="HEMOLYSIN-RELATED"/>
    <property type="match status" value="1"/>
</dbReference>
<evidence type="ECO:0000256" key="5">
    <source>
        <dbReference type="ARBA" id="ARBA00022737"/>
    </source>
</evidence>
<evidence type="ECO:0000256" key="1">
    <source>
        <dbReference type="ARBA" id="ARBA00004651"/>
    </source>
</evidence>
<keyword evidence="4 10" id="KW-0812">Transmembrane</keyword>
<dbReference type="InterPro" id="IPR002550">
    <property type="entry name" value="CNNM"/>
</dbReference>
<dbReference type="SMART" id="SM00116">
    <property type="entry name" value="CBS"/>
    <property type="match status" value="2"/>
</dbReference>
<evidence type="ECO:0000259" key="13">
    <source>
        <dbReference type="PROSITE" id="PS51846"/>
    </source>
</evidence>
<dbReference type="Pfam" id="PF00571">
    <property type="entry name" value="CBS"/>
    <property type="match status" value="2"/>
</dbReference>
<organism evidence="14 15">
    <name type="scientific">[Eubacterium] siraeum</name>
    <dbReference type="NCBI Taxonomy" id="39492"/>
    <lineage>
        <taxon>Bacteria</taxon>
        <taxon>Bacillati</taxon>
        <taxon>Bacillota</taxon>
        <taxon>Clostridia</taxon>
        <taxon>Eubacteriales</taxon>
        <taxon>Oscillospiraceae</taxon>
        <taxon>Oscillospiraceae incertae sedis</taxon>
    </lineage>
</organism>
<dbReference type="PROSITE" id="PS51371">
    <property type="entry name" value="CBS"/>
    <property type="match status" value="2"/>
</dbReference>
<dbReference type="OrthoDB" id="9798188at2"/>
<feature type="transmembrane region" description="Helical" evidence="11">
    <location>
        <begin position="58"/>
        <end position="84"/>
    </location>
</feature>
<keyword evidence="3" id="KW-1003">Cell membrane</keyword>
<feature type="domain" description="CNNM transmembrane" evidence="13">
    <location>
        <begin position="1"/>
        <end position="184"/>
    </location>
</feature>
<protein>
    <submittedName>
        <fullName evidence="14">Putative Mg2+ and Co2+ transporter CorB</fullName>
    </submittedName>
</protein>
<feature type="domain" description="CBS" evidence="12">
    <location>
        <begin position="203"/>
        <end position="263"/>
    </location>
</feature>
<evidence type="ECO:0000256" key="7">
    <source>
        <dbReference type="ARBA" id="ARBA00023122"/>
    </source>
</evidence>
<dbReference type="InterPro" id="IPR016169">
    <property type="entry name" value="FAD-bd_PCMH_sub2"/>
</dbReference>
<feature type="transmembrane region" description="Helical" evidence="11">
    <location>
        <begin position="90"/>
        <end position="109"/>
    </location>
</feature>
<reference evidence="14 15" key="1">
    <citation type="submission" date="2015-09" db="EMBL/GenBank/DDBJ databases">
        <authorList>
            <consortium name="Pathogen Informatics"/>
        </authorList>
    </citation>
    <scope>NUCLEOTIDE SEQUENCE [LARGE SCALE GENOMIC DNA]</scope>
    <source>
        <strain evidence="14 15">2789STDY5834928</strain>
    </source>
</reference>
<dbReference type="FunFam" id="3.10.580.10:FF:000002">
    <property type="entry name" value="Magnesium/cobalt efflux protein CorC"/>
    <property type="match status" value="1"/>
</dbReference>
<evidence type="ECO:0000313" key="14">
    <source>
        <dbReference type="EMBL" id="CUQ82957.1"/>
    </source>
</evidence>
<dbReference type="GO" id="GO:0005886">
    <property type="term" value="C:plasma membrane"/>
    <property type="evidence" value="ECO:0007669"/>
    <property type="project" value="UniProtKB-SubCell"/>
</dbReference>
<feature type="transmembrane region" description="Helical" evidence="11">
    <location>
        <begin position="121"/>
        <end position="146"/>
    </location>
</feature>
<evidence type="ECO:0000256" key="11">
    <source>
        <dbReference type="SAM" id="Phobius"/>
    </source>
</evidence>
<keyword evidence="8 10" id="KW-0472">Membrane</keyword>
<evidence type="ECO:0000256" key="6">
    <source>
        <dbReference type="ARBA" id="ARBA00022989"/>
    </source>
</evidence>
<dbReference type="SUPFAM" id="SSF56176">
    <property type="entry name" value="FAD-binding/transporter-associated domain-like"/>
    <property type="match status" value="1"/>
</dbReference>
<accession>A0A174ZAU3</accession>
<evidence type="ECO:0000256" key="2">
    <source>
        <dbReference type="ARBA" id="ARBA00006337"/>
    </source>
</evidence>
<evidence type="ECO:0000256" key="3">
    <source>
        <dbReference type="ARBA" id="ARBA00022475"/>
    </source>
</evidence>
<dbReference type="InterPro" id="IPR046342">
    <property type="entry name" value="CBS_dom_sf"/>
</dbReference>
<sequence length="425" mass="47463">MEIQLLVIIIIMIACSAFFSASETALTGANRIRLKSMAENGSKGAKMALKLLDRYDKVITTILIGNNIVNITASSLGTILATAVVGADNAALVSTVVLTLVILTFGEVMPKSLAKDHSEGLTVATSGIITFLTFIFTPLSALFILLKKLANKLFGNKKEVTVTEQELMAIIDEIEDEGVLEEQERDLVKSALEFDETVVDEIITHRVDVIAVDVNEDIETVKKTFINEEYSRLPIYEGSIDHIIGFVSQKDFFKKYLTKKDDETFLLRDIMQEIHYVPHLMKISDIMKQMQKDKVHMAVVLDQYGGTLGIVTLEDILEQLVGEIWDENDEIIAPVTFVSENEFNVNGDVSLTAFKRYWHNRTGDSPKIDGNAKTVGGWVLELFGKIPETNESVTTDDFRITVLKVSERRIVKVRLTVIPKSENKE</sequence>
<dbReference type="InterPro" id="IPR044751">
    <property type="entry name" value="Ion_transp-like_CBS"/>
</dbReference>
<dbReference type="PANTHER" id="PTHR22777:SF32">
    <property type="entry name" value="UPF0053 INNER MEMBRANE PROTEIN YFJD"/>
    <property type="match status" value="1"/>
</dbReference>
<dbReference type="SUPFAM" id="SSF54631">
    <property type="entry name" value="CBS-domain pair"/>
    <property type="match status" value="1"/>
</dbReference>
<keyword evidence="6 10" id="KW-1133">Transmembrane helix</keyword>
<dbReference type="Gene3D" id="3.30.465.10">
    <property type="match status" value="1"/>
</dbReference>
<keyword evidence="5" id="KW-0677">Repeat</keyword>
<dbReference type="AlphaFoldDB" id="A0A174ZAU3"/>
<name>A0A174ZAU3_9FIRM</name>
<evidence type="ECO:0000256" key="9">
    <source>
        <dbReference type="PROSITE-ProRule" id="PRU00703"/>
    </source>
</evidence>
<dbReference type="PROSITE" id="PS51846">
    <property type="entry name" value="CNNM"/>
    <property type="match status" value="1"/>
</dbReference>
<dbReference type="GO" id="GO:0050660">
    <property type="term" value="F:flavin adenine dinucleotide binding"/>
    <property type="evidence" value="ECO:0007669"/>
    <property type="project" value="InterPro"/>
</dbReference>
<evidence type="ECO:0000259" key="12">
    <source>
        <dbReference type="PROSITE" id="PS51371"/>
    </source>
</evidence>
<comment type="subcellular location">
    <subcellularLocation>
        <location evidence="1">Cell membrane</location>
        <topology evidence="1">Multi-pass membrane protein</topology>
    </subcellularLocation>
</comment>
<dbReference type="InterPro" id="IPR000644">
    <property type="entry name" value="CBS_dom"/>
</dbReference>